<keyword evidence="3 8" id="KW-0548">Nucleotidyltransferase</keyword>
<dbReference type="GO" id="GO:0030145">
    <property type="term" value="F:manganese ion binding"/>
    <property type="evidence" value="ECO:0007669"/>
    <property type="project" value="UniProtKB-UniRule"/>
</dbReference>
<dbReference type="EC" id="2.7.7.-" evidence="8"/>
<evidence type="ECO:0000256" key="2">
    <source>
        <dbReference type="ARBA" id="ARBA00022679"/>
    </source>
</evidence>
<comment type="cofactor">
    <cofactor evidence="8">
        <name>Mg(2+)</name>
        <dbReference type="ChEBI" id="CHEBI:18420"/>
    </cofactor>
    <cofactor evidence="8">
        <name>Mn(2+)</name>
        <dbReference type="ChEBI" id="CHEBI:29035"/>
    </cofactor>
</comment>
<dbReference type="EMBL" id="CP008876">
    <property type="protein sequence ID" value="AIF66492.1"/>
    <property type="molecule type" value="Genomic_DNA"/>
</dbReference>
<dbReference type="AlphaFoldDB" id="A0A075LKM0"/>
<dbReference type="GeneID" id="34221072"/>
<keyword evidence="2 8" id="KW-0808">Transferase</keyword>
<gene>
    <name evidence="8" type="primary">ydiU</name>
    <name evidence="8" type="synonym">selO</name>
    <name evidence="10" type="ORF">GZ22_07505</name>
</gene>
<feature type="active site" description="Proton acceptor" evidence="8">
    <location>
        <position position="244"/>
    </location>
</feature>
<keyword evidence="7 8" id="KW-0460">Magnesium</keyword>
<protein>
    <recommendedName>
        <fullName evidence="8">Protein nucleotidyltransferase YdiU</fullName>
        <ecNumber evidence="8">2.7.7.-</ecNumber>
    </recommendedName>
    <alternativeName>
        <fullName evidence="8">Protein adenylyltransferase YdiU</fullName>
        <ecNumber evidence="8">2.7.7.108</ecNumber>
    </alternativeName>
    <alternativeName>
        <fullName evidence="8">Protein uridylyltransferase YdiU</fullName>
        <ecNumber evidence="8">2.7.7.-</ecNumber>
    </alternativeName>
</protein>
<sequence>MDLDGKLQSSYATLPETFYTRMEPNPVNEPQMVKWNEKLAAHLGIKQEGVLDTLGGSTFPEGASPIAQAYAGHQFGNFTMLGDGRAILLGEWQNKSGEKVDIQLKGAGRTPYSRGGDGRAALGPMLREYVISEAMHGLGIPTTRSLAVVATGEPIYRETELPGAVLTRIAASHIRVGTFEYARRFCSELELKALADYSIQRHYPEIANQPDTYVRFFQAVVERQAALLAKWVSVGFIHGVMNTDNMTISGETIDYGPCAFLDTYEPMTVYSSIDLQGRYAYANQPPIAAWNLARFAEAVLPLFDEVPEKAVKKAEDILREFPRLYRKAWLDIMYRKIGIVNVKDGDEALVEDLLKWMEQAEVDYTNTFRALTTGDTASMDQVDGFRSWKERWEDRIALDGSKAAREMMRNSNPNVIPRNHLVEEALEAAGGGDYTLFNRLCEIVSDPYTDASIDPKYTEDPQKPEEPFQTFCGT</sequence>
<feature type="binding site" evidence="8">
    <location>
        <position position="84"/>
    </location>
    <ligand>
        <name>ATP</name>
        <dbReference type="ChEBI" id="CHEBI:30616"/>
    </ligand>
</feature>
<feature type="binding site" evidence="8">
    <location>
        <position position="117"/>
    </location>
    <ligand>
        <name>ATP</name>
        <dbReference type="ChEBI" id="CHEBI:30616"/>
    </ligand>
</feature>
<feature type="binding site" evidence="8">
    <location>
        <position position="175"/>
    </location>
    <ligand>
        <name>ATP</name>
        <dbReference type="ChEBI" id="CHEBI:30616"/>
    </ligand>
</feature>
<evidence type="ECO:0000256" key="5">
    <source>
        <dbReference type="ARBA" id="ARBA00022741"/>
    </source>
</evidence>
<dbReference type="NCBIfam" id="NF000658">
    <property type="entry name" value="PRK00029.1"/>
    <property type="match status" value="1"/>
</dbReference>
<evidence type="ECO:0000313" key="11">
    <source>
        <dbReference type="Proteomes" id="UP000027980"/>
    </source>
</evidence>
<dbReference type="KEGG" id="tap:GZ22_07505"/>
<proteinExistence type="inferred from homology"/>
<dbReference type="OrthoDB" id="9773505at2"/>
<evidence type="ECO:0000256" key="3">
    <source>
        <dbReference type="ARBA" id="ARBA00022695"/>
    </source>
</evidence>
<dbReference type="PANTHER" id="PTHR32057:SF14">
    <property type="entry name" value="PROTEIN ADENYLYLTRANSFERASE SELO, MITOCHONDRIAL"/>
    <property type="match status" value="1"/>
</dbReference>
<accession>A0A075LKM0</accession>
<dbReference type="EC" id="2.7.7.108" evidence="8"/>
<evidence type="ECO:0000256" key="9">
    <source>
        <dbReference type="SAM" id="MobiDB-lite"/>
    </source>
</evidence>
<feature type="binding site" evidence="8">
    <location>
        <position position="105"/>
    </location>
    <ligand>
        <name>ATP</name>
        <dbReference type="ChEBI" id="CHEBI:30616"/>
    </ligand>
</feature>
<dbReference type="GO" id="GO:0070733">
    <property type="term" value="F:AMPylase activity"/>
    <property type="evidence" value="ECO:0007669"/>
    <property type="project" value="UniProtKB-EC"/>
</dbReference>
<feature type="binding site" evidence="8">
    <location>
        <position position="245"/>
    </location>
    <ligand>
        <name>Mg(2+)</name>
        <dbReference type="ChEBI" id="CHEBI:18420"/>
    </ligand>
</feature>
<dbReference type="HAMAP" id="MF_00692">
    <property type="entry name" value="SelO"/>
    <property type="match status" value="1"/>
</dbReference>
<comment type="catalytic activity">
    <reaction evidence="8">
        <text>L-seryl-[protein] + ATP = 3-O-(5'-adenylyl)-L-seryl-[protein] + diphosphate</text>
        <dbReference type="Rhea" id="RHEA:58120"/>
        <dbReference type="Rhea" id="RHEA-COMP:9863"/>
        <dbReference type="Rhea" id="RHEA-COMP:15073"/>
        <dbReference type="ChEBI" id="CHEBI:29999"/>
        <dbReference type="ChEBI" id="CHEBI:30616"/>
        <dbReference type="ChEBI" id="CHEBI:33019"/>
        <dbReference type="ChEBI" id="CHEBI:142516"/>
        <dbReference type="EC" id="2.7.7.108"/>
    </reaction>
</comment>
<dbReference type="HOGENOM" id="CLU_010245_4_1_9"/>
<comment type="catalytic activity">
    <reaction evidence="8">
        <text>L-tyrosyl-[protein] + ATP = O-(5'-adenylyl)-L-tyrosyl-[protein] + diphosphate</text>
        <dbReference type="Rhea" id="RHEA:54288"/>
        <dbReference type="Rhea" id="RHEA-COMP:10136"/>
        <dbReference type="Rhea" id="RHEA-COMP:13846"/>
        <dbReference type="ChEBI" id="CHEBI:30616"/>
        <dbReference type="ChEBI" id="CHEBI:33019"/>
        <dbReference type="ChEBI" id="CHEBI:46858"/>
        <dbReference type="ChEBI" id="CHEBI:83624"/>
        <dbReference type="EC" id="2.7.7.108"/>
    </reaction>
</comment>
<comment type="catalytic activity">
    <reaction evidence="8">
        <text>L-seryl-[protein] + UTP = O-(5'-uridylyl)-L-seryl-[protein] + diphosphate</text>
        <dbReference type="Rhea" id="RHEA:64604"/>
        <dbReference type="Rhea" id="RHEA-COMP:9863"/>
        <dbReference type="Rhea" id="RHEA-COMP:16635"/>
        <dbReference type="ChEBI" id="CHEBI:29999"/>
        <dbReference type="ChEBI" id="CHEBI:33019"/>
        <dbReference type="ChEBI" id="CHEBI:46398"/>
        <dbReference type="ChEBI" id="CHEBI:156051"/>
    </reaction>
</comment>
<organism evidence="10 11">
    <name type="scientific">Terribacillus saccharophilus</name>
    <dbReference type="NCBI Taxonomy" id="361277"/>
    <lineage>
        <taxon>Bacteria</taxon>
        <taxon>Bacillati</taxon>
        <taxon>Bacillota</taxon>
        <taxon>Bacilli</taxon>
        <taxon>Bacillales</taxon>
        <taxon>Bacillaceae</taxon>
        <taxon>Terribacillus</taxon>
    </lineage>
</organism>
<comment type="catalytic activity">
    <reaction evidence="8">
        <text>L-histidyl-[protein] + UTP = N(tele)-(5'-uridylyl)-L-histidyl-[protein] + diphosphate</text>
        <dbReference type="Rhea" id="RHEA:83891"/>
        <dbReference type="Rhea" id="RHEA-COMP:9745"/>
        <dbReference type="Rhea" id="RHEA-COMP:20239"/>
        <dbReference type="ChEBI" id="CHEBI:29979"/>
        <dbReference type="ChEBI" id="CHEBI:33019"/>
        <dbReference type="ChEBI" id="CHEBI:46398"/>
        <dbReference type="ChEBI" id="CHEBI:233474"/>
    </reaction>
</comment>
<reference evidence="10 11" key="1">
    <citation type="submission" date="2014-07" db="EMBL/GenBank/DDBJ databases">
        <title>Complete genome sequence of a moderately halophilic bacterium Terribacillus aidingensis MP602, isolated from Cryptomeria fortunei in Tianmu mountain in China.</title>
        <authorList>
            <person name="Wang Y."/>
            <person name="Lu P."/>
            <person name="Zhang L."/>
        </authorList>
    </citation>
    <scope>NUCLEOTIDE SEQUENCE [LARGE SCALE GENOMIC DNA]</scope>
    <source>
        <strain evidence="10 11">MP602</strain>
    </source>
</reference>
<name>A0A075LKM0_9BACI</name>
<keyword evidence="4 8" id="KW-0479">Metal-binding</keyword>
<dbReference type="GO" id="GO:0000287">
    <property type="term" value="F:magnesium ion binding"/>
    <property type="evidence" value="ECO:0007669"/>
    <property type="project" value="UniProtKB-UniRule"/>
</dbReference>
<keyword evidence="5 8" id="KW-0547">Nucleotide-binding</keyword>
<evidence type="ECO:0000256" key="4">
    <source>
        <dbReference type="ARBA" id="ARBA00022723"/>
    </source>
</evidence>
<dbReference type="Pfam" id="PF02696">
    <property type="entry name" value="SelO"/>
    <property type="match status" value="1"/>
</dbReference>
<feature type="binding site" evidence="8">
    <location>
        <position position="82"/>
    </location>
    <ligand>
        <name>ATP</name>
        <dbReference type="ChEBI" id="CHEBI:30616"/>
    </ligand>
</feature>
<feature type="binding site" evidence="8">
    <location>
        <position position="254"/>
    </location>
    <ligand>
        <name>Mg(2+)</name>
        <dbReference type="ChEBI" id="CHEBI:18420"/>
    </ligand>
</feature>
<dbReference type="Proteomes" id="UP000027980">
    <property type="component" value="Chromosome"/>
</dbReference>
<comment type="catalytic activity">
    <reaction evidence="8">
        <text>L-threonyl-[protein] + ATP = 3-O-(5'-adenylyl)-L-threonyl-[protein] + diphosphate</text>
        <dbReference type="Rhea" id="RHEA:54292"/>
        <dbReference type="Rhea" id="RHEA-COMP:11060"/>
        <dbReference type="Rhea" id="RHEA-COMP:13847"/>
        <dbReference type="ChEBI" id="CHEBI:30013"/>
        <dbReference type="ChEBI" id="CHEBI:30616"/>
        <dbReference type="ChEBI" id="CHEBI:33019"/>
        <dbReference type="ChEBI" id="CHEBI:138113"/>
        <dbReference type="EC" id="2.7.7.108"/>
    </reaction>
</comment>
<keyword evidence="6 8" id="KW-0067">ATP-binding</keyword>
<dbReference type="RefSeq" id="WP_038560527.1">
    <property type="nucleotide sequence ID" value="NZ_CP008876.1"/>
</dbReference>
<evidence type="ECO:0000256" key="7">
    <source>
        <dbReference type="ARBA" id="ARBA00022842"/>
    </source>
</evidence>
<keyword evidence="8" id="KW-0464">Manganese</keyword>
<comment type="function">
    <text evidence="8">Nucleotidyltransferase involved in the post-translational modification of proteins. It can catalyze the addition of adenosine monophosphate (AMP) or uridine monophosphate (UMP) to a protein, resulting in modifications known as AMPylation and UMPylation.</text>
</comment>
<feature type="binding site" evidence="8">
    <location>
        <position position="168"/>
    </location>
    <ligand>
        <name>ATP</name>
        <dbReference type="ChEBI" id="CHEBI:30616"/>
    </ligand>
</feature>
<evidence type="ECO:0000256" key="1">
    <source>
        <dbReference type="ARBA" id="ARBA00009747"/>
    </source>
</evidence>
<feature type="region of interest" description="Disordered" evidence="9">
    <location>
        <begin position="452"/>
        <end position="474"/>
    </location>
</feature>
<dbReference type="GO" id="GO:0005524">
    <property type="term" value="F:ATP binding"/>
    <property type="evidence" value="ECO:0007669"/>
    <property type="project" value="UniProtKB-UniRule"/>
</dbReference>
<feature type="compositionally biased region" description="Basic and acidic residues" evidence="9">
    <location>
        <begin position="456"/>
        <end position="466"/>
    </location>
</feature>
<feature type="binding site" evidence="8">
    <location>
        <position position="118"/>
    </location>
    <ligand>
        <name>ATP</name>
        <dbReference type="ChEBI" id="CHEBI:30616"/>
    </ligand>
</feature>
<feature type="binding site" evidence="8">
    <location>
        <position position="254"/>
    </location>
    <ligand>
        <name>ATP</name>
        <dbReference type="ChEBI" id="CHEBI:30616"/>
    </ligand>
</feature>
<feature type="binding site" evidence="8">
    <location>
        <position position="85"/>
    </location>
    <ligand>
        <name>ATP</name>
        <dbReference type="ChEBI" id="CHEBI:30616"/>
    </ligand>
</feature>
<comment type="catalytic activity">
    <reaction evidence="8">
        <text>L-tyrosyl-[protein] + UTP = O-(5'-uridylyl)-L-tyrosyl-[protein] + diphosphate</text>
        <dbReference type="Rhea" id="RHEA:83887"/>
        <dbReference type="Rhea" id="RHEA-COMP:10136"/>
        <dbReference type="Rhea" id="RHEA-COMP:20238"/>
        <dbReference type="ChEBI" id="CHEBI:33019"/>
        <dbReference type="ChEBI" id="CHEBI:46398"/>
        <dbReference type="ChEBI" id="CHEBI:46858"/>
        <dbReference type="ChEBI" id="CHEBI:90602"/>
    </reaction>
</comment>
<dbReference type="InterPro" id="IPR003846">
    <property type="entry name" value="SelO"/>
</dbReference>
<evidence type="ECO:0000256" key="8">
    <source>
        <dbReference type="HAMAP-Rule" id="MF_00692"/>
    </source>
</evidence>
<comment type="similarity">
    <text evidence="1 8">Belongs to the SELO family.</text>
</comment>
<evidence type="ECO:0000313" key="10">
    <source>
        <dbReference type="EMBL" id="AIF66492.1"/>
    </source>
</evidence>
<evidence type="ECO:0000256" key="6">
    <source>
        <dbReference type="ARBA" id="ARBA00022840"/>
    </source>
</evidence>
<dbReference type="PANTHER" id="PTHR32057">
    <property type="entry name" value="PROTEIN ADENYLYLTRANSFERASE SELO, MITOCHONDRIAL"/>
    <property type="match status" value="1"/>
</dbReference>